<accession>A0ABU4S3B7</accession>
<dbReference type="EMBL" id="JAXAFO010000108">
    <property type="protein sequence ID" value="MDX6851602.1"/>
    <property type="molecule type" value="Genomic_DNA"/>
</dbReference>
<organism evidence="1 2">
    <name type="scientific">Gilvimarinus gilvus</name>
    <dbReference type="NCBI Taxonomy" id="3058038"/>
    <lineage>
        <taxon>Bacteria</taxon>
        <taxon>Pseudomonadati</taxon>
        <taxon>Pseudomonadota</taxon>
        <taxon>Gammaproteobacteria</taxon>
        <taxon>Cellvibrionales</taxon>
        <taxon>Cellvibrionaceae</taxon>
        <taxon>Gilvimarinus</taxon>
    </lineage>
</organism>
<evidence type="ECO:0008006" key="3">
    <source>
        <dbReference type="Google" id="ProtNLM"/>
    </source>
</evidence>
<evidence type="ECO:0000313" key="2">
    <source>
        <dbReference type="Proteomes" id="UP001273505"/>
    </source>
</evidence>
<dbReference type="PROSITE" id="PS51257">
    <property type="entry name" value="PROKAR_LIPOPROTEIN"/>
    <property type="match status" value="1"/>
</dbReference>
<proteinExistence type="predicted"/>
<dbReference type="RefSeq" id="WP_302721073.1">
    <property type="nucleotide sequence ID" value="NZ_JAULRU010000246.1"/>
</dbReference>
<sequence>MKSYLFVIVLILAGCGLFDSGSKTLVGEYSVGWIDISCTMKIYNGPLGLMEGQIYHVGWDNDFIIAKRHPNCDKSKTDYFIIDLQENQTEKYSQTKGVYGPLDLDQFNQMFGQLGIPKSVAFSYKP</sequence>
<protein>
    <recommendedName>
        <fullName evidence="3">Lipoprotein</fullName>
    </recommendedName>
</protein>
<keyword evidence="2" id="KW-1185">Reference proteome</keyword>
<gene>
    <name evidence="1" type="ORF">SCD92_19730</name>
</gene>
<evidence type="ECO:0000313" key="1">
    <source>
        <dbReference type="EMBL" id="MDX6851602.1"/>
    </source>
</evidence>
<name>A0ABU4S3B7_9GAMM</name>
<reference evidence="1 2" key="1">
    <citation type="submission" date="2023-11" db="EMBL/GenBank/DDBJ databases">
        <title>Gilvimarinus fulvus sp. nov., isolated from the surface of Kelp.</title>
        <authorList>
            <person name="Sun Y.Y."/>
            <person name="Gong Y."/>
            <person name="Du Z.J."/>
        </authorList>
    </citation>
    <scope>NUCLEOTIDE SEQUENCE [LARGE SCALE GENOMIC DNA]</scope>
    <source>
        <strain evidence="1 2">SDUM040013</strain>
    </source>
</reference>
<dbReference type="Proteomes" id="UP001273505">
    <property type="component" value="Unassembled WGS sequence"/>
</dbReference>
<comment type="caution">
    <text evidence="1">The sequence shown here is derived from an EMBL/GenBank/DDBJ whole genome shotgun (WGS) entry which is preliminary data.</text>
</comment>